<dbReference type="Gene3D" id="1.10.287.70">
    <property type="match status" value="1"/>
</dbReference>
<dbReference type="InterPro" id="IPR043203">
    <property type="entry name" value="VGCC_Ca_Na"/>
</dbReference>
<evidence type="ECO:0000256" key="3">
    <source>
        <dbReference type="ARBA" id="ARBA00022989"/>
    </source>
</evidence>
<evidence type="ECO:0000256" key="4">
    <source>
        <dbReference type="ARBA" id="ARBA00023136"/>
    </source>
</evidence>
<feature type="domain" description="Ion transport" evidence="6">
    <location>
        <begin position="100"/>
        <end position="355"/>
    </location>
</feature>
<evidence type="ECO:0000313" key="7">
    <source>
        <dbReference type="EMBL" id="CAE7351208.1"/>
    </source>
</evidence>
<dbReference type="GO" id="GO:0005248">
    <property type="term" value="F:voltage-gated sodium channel activity"/>
    <property type="evidence" value="ECO:0007669"/>
    <property type="project" value="TreeGrafter"/>
</dbReference>
<dbReference type="PANTHER" id="PTHR10037:SF62">
    <property type="entry name" value="SODIUM CHANNEL PROTEIN 60E"/>
    <property type="match status" value="1"/>
</dbReference>
<dbReference type="OrthoDB" id="2984333at2759"/>
<sequence length="522" mass="58565">MAGQWEEQPGRFEQAVVPGLCGCGLTADSKTRASPAVAPVARRLSFQAPKLFTTFTAHNLQAKISAAGMDGVHSRRRFASMRISRAKQQTGQFIARLVLHPIFDSFYALVVIANSVFIGLEVEHSISGNDDRPTSMFVAQYIFTVLFAIELLLRVLAHGPRFFCSEDWTWAILDLVIVVSSIWEIIVQHVEAATPPGEESELGTIAGISSLKAFRIIRITRILKTVQVVRILRFVVALRTLVTSIFYTLKSLLWALVLIFLIEYVFAILFTQAVNDYLRDPLSPALEPAEEDACRIYFDDVFTTMLSLFMSIAGGVSWEQVILPLKAIALPWVLLFIGYMFFTYFAVLNVITGVFCQTAIDSAQNDHATVIHSILANKQAHLEKVRDLFNKLGAENTGGITYLMFEEKITSPEVKEYFESLGLVARLQHRGWNSGGGWKQSNWNWKRGYGAPKGQTPKIKARPSTRDDDMEADWDYWSIAIANCKHDVHRVASPAEARDAGTAVVLDDAYDNDIYERQRQEE</sequence>
<dbReference type="Gene3D" id="1.20.120.350">
    <property type="entry name" value="Voltage-gated potassium channels. Chain C"/>
    <property type="match status" value="1"/>
</dbReference>
<reference evidence="7" key="1">
    <citation type="submission" date="2021-02" db="EMBL/GenBank/DDBJ databases">
        <authorList>
            <person name="Dougan E. K."/>
            <person name="Rhodes N."/>
            <person name="Thang M."/>
            <person name="Chan C."/>
        </authorList>
    </citation>
    <scope>NUCLEOTIDE SEQUENCE</scope>
</reference>
<keyword evidence="2 5" id="KW-0812">Transmembrane</keyword>
<dbReference type="Proteomes" id="UP000604046">
    <property type="component" value="Unassembled WGS sequence"/>
</dbReference>
<evidence type="ECO:0000256" key="2">
    <source>
        <dbReference type="ARBA" id="ARBA00022692"/>
    </source>
</evidence>
<protein>
    <submittedName>
        <fullName evidence="7">Cacna1f protein</fullName>
    </submittedName>
</protein>
<keyword evidence="8" id="KW-1185">Reference proteome</keyword>
<feature type="transmembrane region" description="Helical" evidence="5">
    <location>
        <begin position="253"/>
        <end position="275"/>
    </location>
</feature>
<dbReference type="PANTHER" id="PTHR10037">
    <property type="entry name" value="VOLTAGE-GATED CATION CHANNEL CALCIUM AND SODIUM"/>
    <property type="match status" value="1"/>
</dbReference>
<gene>
    <name evidence="7" type="primary">Cacna1f</name>
    <name evidence="7" type="ORF">SNAT2548_LOCUS18518</name>
</gene>
<organism evidence="7 8">
    <name type="scientific">Symbiodinium natans</name>
    <dbReference type="NCBI Taxonomy" id="878477"/>
    <lineage>
        <taxon>Eukaryota</taxon>
        <taxon>Sar</taxon>
        <taxon>Alveolata</taxon>
        <taxon>Dinophyceae</taxon>
        <taxon>Suessiales</taxon>
        <taxon>Symbiodiniaceae</taxon>
        <taxon>Symbiodinium</taxon>
    </lineage>
</organism>
<comment type="caution">
    <text evidence="7">The sequence shown here is derived from an EMBL/GenBank/DDBJ whole genome shotgun (WGS) entry which is preliminary data.</text>
</comment>
<evidence type="ECO:0000259" key="6">
    <source>
        <dbReference type="Pfam" id="PF00520"/>
    </source>
</evidence>
<dbReference type="EMBL" id="CAJNDS010002147">
    <property type="protein sequence ID" value="CAE7351208.1"/>
    <property type="molecule type" value="Genomic_DNA"/>
</dbReference>
<dbReference type="GO" id="GO:0001518">
    <property type="term" value="C:voltage-gated sodium channel complex"/>
    <property type="evidence" value="ECO:0007669"/>
    <property type="project" value="TreeGrafter"/>
</dbReference>
<comment type="subcellular location">
    <subcellularLocation>
        <location evidence="1">Membrane</location>
        <topology evidence="1">Multi-pass membrane protein</topology>
    </subcellularLocation>
</comment>
<feature type="transmembrane region" description="Helical" evidence="5">
    <location>
        <begin position="93"/>
        <end position="118"/>
    </location>
</feature>
<keyword evidence="3 5" id="KW-1133">Transmembrane helix</keyword>
<name>A0A812PKE1_9DINO</name>
<feature type="transmembrane region" description="Helical" evidence="5">
    <location>
        <begin position="296"/>
        <end position="318"/>
    </location>
</feature>
<dbReference type="Pfam" id="PF00520">
    <property type="entry name" value="Ion_trans"/>
    <property type="match status" value="1"/>
</dbReference>
<feature type="transmembrane region" description="Helical" evidence="5">
    <location>
        <begin position="330"/>
        <end position="355"/>
    </location>
</feature>
<dbReference type="InterPro" id="IPR027359">
    <property type="entry name" value="Volt_channel_dom_sf"/>
</dbReference>
<evidence type="ECO:0000256" key="5">
    <source>
        <dbReference type="SAM" id="Phobius"/>
    </source>
</evidence>
<dbReference type="InterPro" id="IPR005821">
    <property type="entry name" value="Ion_trans_dom"/>
</dbReference>
<evidence type="ECO:0000256" key="1">
    <source>
        <dbReference type="ARBA" id="ARBA00004141"/>
    </source>
</evidence>
<accession>A0A812PKE1</accession>
<dbReference type="SUPFAM" id="SSF81324">
    <property type="entry name" value="Voltage-gated potassium channels"/>
    <property type="match status" value="1"/>
</dbReference>
<dbReference type="AlphaFoldDB" id="A0A812PKE1"/>
<keyword evidence="4 5" id="KW-0472">Membrane</keyword>
<evidence type="ECO:0000313" key="8">
    <source>
        <dbReference type="Proteomes" id="UP000604046"/>
    </source>
</evidence>
<proteinExistence type="predicted"/>
<feature type="transmembrane region" description="Helical" evidence="5">
    <location>
        <begin position="138"/>
        <end position="156"/>
    </location>
</feature>